<dbReference type="InterPro" id="IPR000462">
    <property type="entry name" value="CDP-OH_P_trans"/>
</dbReference>
<name>A0AAE3W0T0_9ACTN</name>
<keyword evidence="3" id="KW-0812">Transmembrane</keyword>
<dbReference type="PROSITE" id="PS00379">
    <property type="entry name" value="CDP_ALCOHOL_P_TRANSF"/>
    <property type="match status" value="1"/>
</dbReference>
<evidence type="ECO:0000313" key="5">
    <source>
        <dbReference type="Proteomes" id="UP001240236"/>
    </source>
</evidence>
<evidence type="ECO:0000256" key="2">
    <source>
        <dbReference type="RuleBase" id="RU003750"/>
    </source>
</evidence>
<sequence length="586" mass="61734">MTLAVLLAGTDRRDRLRDQLRRAGATAVAEPDTPHDLAHLLRTGTGPVLLVAADLVAHDAVLHHLITEPGTRSVALTGPESAAAHGPRLRTARGVITGVTEVDDGVTFLGALRLAGPDRPHAASAVEHAVPAAEQVVPTAEHVMPAAAPAGRQATSPMGPTAANSGMPAVASAVPGGVRTDPDALLIGLLAGGVQLTTYPLRNLKARRCRSGAAVAEAETEIAGVDEERARLRIAVKEHDDFFTTVFVSSWSPMITRACARLGLTPTAVTALSVLCAVAAALGFAQAGRPAMIAGAVLLYLGFVLDCVDGQLARFTRRFTPLGGWLDTMADRAKEYTVYAGLAAGAARLGHDGVWWLAIAAMALQTVRHATDSWYGALQDTAAPLGRTGGALGRLSDRVIADGRSPVYWLKRIVVFPIGERWALIGVLAACTNGRTALLAVLAWGGAAMIYTLTLRGLRSRAMRVSVLATVDAVTLRDDGWCARRLPAVTGPLDWLVPAGLRLTEFAVVICVAVLREVPPWLTFVLLFALSMHHYDLIARCGAGYRRRWEPGWDGRSIAVAAGGGAAFPVVAAYTLCMLAIRVVTR</sequence>
<keyword evidence="1 2" id="KW-0808">Transferase</keyword>
<dbReference type="Pfam" id="PF01066">
    <property type="entry name" value="CDP-OH_P_transf"/>
    <property type="match status" value="1"/>
</dbReference>
<evidence type="ECO:0000256" key="1">
    <source>
        <dbReference type="ARBA" id="ARBA00022679"/>
    </source>
</evidence>
<keyword evidence="5" id="KW-1185">Reference proteome</keyword>
<feature type="transmembrane region" description="Helical" evidence="3">
    <location>
        <begin position="436"/>
        <end position="454"/>
    </location>
</feature>
<gene>
    <name evidence="4" type="ORF">J2S42_003983</name>
</gene>
<accession>A0AAE3W0T0</accession>
<dbReference type="InterPro" id="IPR043130">
    <property type="entry name" value="CDP-OH_PTrfase_TM_dom"/>
</dbReference>
<evidence type="ECO:0000256" key="3">
    <source>
        <dbReference type="SAM" id="Phobius"/>
    </source>
</evidence>
<protein>
    <submittedName>
        <fullName evidence="4">Phosphatidylglycerophosphate synthase</fullName>
    </submittedName>
</protein>
<reference evidence="4 5" key="1">
    <citation type="submission" date="2023-07" db="EMBL/GenBank/DDBJ databases">
        <title>Sequencing the genomes of 1000 actinobacteria strains.</title>
        <authorList>
            <person name="Klenk H.-P."/>
        </authorList>
    </citation>
    <scope>NUCLEOTIDE SEQUENCE [LARGE SCALE GENOMIC DNA]</scope>
    <source>
        <strain evidence="4 5">DSM 44709</strain>
    </source>
</reference>
<dbReference type="Gene3D" id="1.20.120.1760">
    <property type="match status" value="1"/>
</dbReference>
<comment type="similarity">
    <text evidence="2">Belongs to the CDP-alcohol phosphatidyltransferase class-I family.</text>
</comment>
<feature type="transmembrane region" description="Helical" evidence="3">
    <location>
        <begin position="558"/>
        <end position="581"/>
    </location>
</feature>
<feature type="transmembrane region" description="Helical" evidence="3">
    <location>
        <begin position="291"/>
        <end position="308"/>
    </location>
</feature>
<dbReference type="EMBL" id="JAUSUZ010000001">
    <property type="protein sequence ID" value="MDQ0367314.1"/>
    <property type="molecule type" value="Genomic_DNA"/>
</dbReference>
<dbReference type="GO" id="GO:0016780">
    <property type="term" value="F:phosphotransferase activity, for other substituted phosphate groups"/>
    <property type="evidence" value="ECO:0007669"/>
    <property type="project" value="InterPro"/>
</dbReference>
<dbReference type="Proteomes" id="UP001240236">
    <property type="component" value="Unassembled WGS sequence"/>
</dbReference>
<dbReference type="InterPro" id="IPR048254">
    <property type="entry name" value="CDP_ALCOHOL_P_TRANSF_CS"/>
</dbReference>
<keyword evidence="3" id="KW-0472">Membrane</keyword>
<dbReference type="RefSeq" id="WP_307241284.1">
    <property type="nucleotide sequence ID" value="NZ_JAUSUZ010000001.1"/>
</dbReference>
<evidence type="ECO:0000313" key="4">
    <source>
        <dbReference type="EMBL" id="MDQ0367314.1"/>
    </source>
</evidence>
<feature type="transmembrane region" description="Helical" evidence="3">
    <location>
        <begin position="262"/>
        <end position="285"/>
    </location>
</feature>
<keyword evidence="3" id="KW-1133">Transmembrane helix</keyword>
<dbReference type="AlphaFoldDB" id="A0AAE3W0T0"/>
<dbReference type="GO" id="GO:0016020">
    <property type="term" value="C:membrane"/>
    <property type="evidence" value="ECO:0007669"/>
    <property type="project" value="InterPro"/>
</dbReference>
<comment type="caution">
    <text evidence="4">The sequence shown here is derived from an EMBL/GenBank/DDBJ whole genome shotgun (WGS) entry which is preliminary data.</text>
</comment>
<dbReference type="GO" id="GO:0008654">
    <property type="term" value="P:phospholipid biosynthetic process"/>
    <property type="evidence" value="ECO:0007669"/>
    <property type="project" value="InterPro"/>
</dbReference>
<proteinExistence type="inferred from homology"/>
<organism evidence="4 5">
    <name type="scientific">Catenuloplanes indicus</name>
    <dbReference type="NCBI Taxonomy" id="137267"/>
    <lineage>
        <taxon>Bacteria</taxon>
        <taxon>Bacillati</taxon>
        <taxon>Actinomycetota</taxon>
        <taxon>Actinomycetes</taxon>
        <taxon>Micromonosporales</taxon>
        <taxon>Micromonosporaceae</taxon>
        <taxon>Catenuloplanes</taxon>
    </lineage>
</organism>